<evidence type="ECO:0000259" key="2">
    <source>
        <dbReference type="PROSITE" id="PS50104"/>
    </source>
</evidence>
<dbReference type="SUPFAM" id="SSF52200">
    <property type="entry name" value="Toll/Interleukin receptor TIR domain"/>
    <property type="match status" value="1"/>
</dbReference>
<keyword evidence="4" id="KW-1185">Reference proteome</keyword>
<dbReference type="Gramene" id="C.cajan_46377.t">
    <property type="protein sequence ID" value="C.cajan_46377.t"/>
    <property type="gene ID" value="C.cajan_46377"/>
</dbReference>
<dbReference type="Proteomes" id="UP000075243">
    <property type="component" value="Unassembled WGS sequence"/>
</dbReference>
<gene>
    <name evidence="3" type="ORF">KK1_047286</name>
</gene>
<dbReference type="OMA" id="CIEECHS"/>
<dbReference type="InterPro" id="IPR000157">
    <property type="entry name" value="TIR_dom"/>
</dbReference>
<dbReference type="InterPro" id="IPR044974">
    <property type="entry name" value="Disease_R_plants"/>
</dbReference>
<organism evidence="3 4">
    <name type="scientific">Cajanus cajan</name>
    <name type="common">Pigeon pea</name>
    <name type="synonym">Cajanus indicus</name>
    <dbReference type="NCBI Taxonomy" id="3821"/>
    <lineage>
        <taxon>Eukaryota</taxon>
        <taxon>Viridiplantae</taxon>
        <taxon>Streptophyta</taxon>
        <taxon>Embryophyta</taxon>
        <taxon>Tracheophyta</taxon>
        <taxon>Spermatophyta</taxon>
        <taxon>Magnoliopsida</taxon>
        <taxon>eudicotyledons</taxon>
        <taxon>Gunneridae</taxon>
        <taxon>Pentapetalae</taxon>
        <taxon>rosids</taxon>
        <taxon>fabids</taxon>
        <taxon>Fabales</taxon>
        <taxon>Fabaceae</taxon>
        <taxon>Papilionoideae</taxon>
        <taxon>50 kb inversion clade</taxon>
        <taxon>NPAAA clade</taxon>
        <taxon>indigoferoid/millettioid clade</taxon>
        <taxon>Phaseoleae</taxon>
        <taxon>Cajanus</taxon>
    </lineage>
</organism>
<dbReference type="PRINTS" id="PR00364">
    <property type="entry name" value="DISEASERSIST"/>
</dbReference>
<evidence type="ECO:0000256" key="1">
    <source>
        <dbReference type="ARBA" id="ARBA00023027"/>
    </source>
</evidence>
<dbReference type="PROSITE" id="PS50104">
    <property type="entry name" value="TIR"/>
    <property type="match status" value="1"/>
</dbReference>
<dbReference type="Gene3D" id="3.40.50.10140">
    <property type="entry name" value="Toll/interleukin-1 receptor homology (TIR) domain"/>
    <property type="match status" value="1"/>
</dbReference>
<dbReference type="PANTHER" id="PTHR11017:SF570">
    <property type="entry name" value="DISEASE RESISTANCE PROTEIN (TIR-NBS CLASS)-RELATED"/>
    <property type="match status" value="1"/>
</dbReference>
<protein>
    <submittedName>
        <fullName evidence="3">TMV resistance protein N</fullName>
    </submittedName>
</protein>
<dbReference type="Gene3D" id="3.40.50.300">
    <property type="entry name" value="P-loop containing nucleotide triphosphate hydrolases"/>
    <property type="match status" value="1"/>
</dbReference>
<sequence length="615" mass="70541">MSRYTYDVFLSFRGEDTRYGFTGNLYSALSRRGIFTFFDDDALRKGEEINPSLRKAIQESRISIIVFSKNYASSTFCLDELVHILECYTKHNMWILPVFYDVDPSHVRHQKGCFGEAFAQHERGRFKDDIQQLQKWRMALHQAADLSGSHFKIGGEYECKIIKKIIEEISNKLNRHLLHIACYPVGLQVRVQRIQELMNAQFDNKVIMLGIHGMGGIGKSTLARAIYNLRANQFESSCFLANVREKSIKHGLVHIQETILSELVEERDIKLGDVHRGIPTLQKRENEIEVMMLDMPKDLKVQWNQTVYRKMKNLQMMLVKSSVASLRMPKDLPNSLRVLEWWGYPGASLPSNFHLKNLVILNLLTILQNSKMLRQLVLKGCKNIRRVPDMSGFPNLTELCLADCTNLIKIHDSLGFLHNLRWLCAEGCTKLVIFPRRIKLTSLEHLCIKDCSSLVMLPEILAPMQKLKYVDLDGTSIKNLPRSMQNLKGLQILSMNRCKMLEINGRSNVVQMLPKLFPYLKELWLDESSLTIIPACIEECHSLDYLSLYNCKKLREIRGLPPNMTRLSAENSLVEVDSSTLNMLVRRVSLSSIIVSTITCLKNANNVSQTNTLSC</sequence>
<dbReference type="SMART" id="SM00255">
    <property type="entry name" value="TIR"/>
    <property type="match status" value="1"/>
</dbReference>
<reference evidence="3" key="1">
    <citation type="journal article" date="2012" name="Nat. Biotechnol.">
        <title>Draft genome sequence of pigeonpea (Cajanus cajan), an orphan legume crop of resource-poor farmers.</title>
        <authorList>
            <person name="Varshney R.K."/>
            <person name="Chen W."/>
            <person name="Li Y."/>
            <person name="Bharti A.K."/>
            <person name="Saxena R.K."/>
            <person name="Schlueter J.A."/>
            <person name="Donoghue M.T."/>
            <person name="Azam S."/>
            <person name="Fan G."/>
            <person name="Whaley A.M."/>
            <person name="Farmer A.D."/>
            <person name="Sheridan J."/>
            <person name="Iwata A."/>
            <person name="Tuteja R."/>
            <person name="Penmetsa R.V."/>
            <person name="Wu W."/>
            <person name="Upadhyaya H.D."/>
            <person name="Yang S.P."/>
            <person name="Shah T."/>
            <person name="Saxena K.B."/>
            <person name="Michael T."/>
            <person name="McCombie W.R."/>
            <person name="Yang B."/>
            <person name="Zhang G."/>
            <person name="Yang H."/>
            <person name="Wang J."/>
            <person name="Spillane C."/>
            <person name="Cook D.R."/>
            <person name="May G.D."/>
            <person name="Xu X."/>
            <person name="Jackson S.A."/>
        </authorList>
    </citation>
    <scope>NUCLEOTIDE SEQUENCE [LARGE SCALE GENOMIC DNA]</scope>
</reference>
<dbReference type="GO" id="GO:0006952">
    <property type="term" value="P:defense response"/>
    <property type="evidence" value="ECO:0007669"/>
    <property type="project" value="InterPro"/>
</dbReference>
<dbReference type="GO" id="GO:0043531">
    <property type="term" value="F:ADP binding"/>
    <property type="evidence" value="ECO:0007669"/>
    <property type="project" value="InterPro"/>
</dbReference>
<dbReference type="Pfam" id="PF01582">
    <property type="entry name" value="TIR"/>
    <property type="match status" value="1"/>
</dbReference>
<dbReference type="GO" id="GO:0007165">
    <property type="term" value="P:signal transduction"/>
    <property type="evidence" value="ECO:0007669"/>
    <property type="project" value="InterPro"/>
</dbReference>
<dbReference type="STRING" id="3821.A0A151QP65"/>
<dbReference type="InterPro" id="IPR002182">
    <property type="entry name" value="NB-ARC"/>
</dbReference>
<proteinExistence type="predicted"/>
<dbReference type="PANTHER" id="PTHR11017">
    <property type="entry name" value="LEUCINE-RICH REPEAT-CONTAINING PROTEIN"/>
    <property type="match status" value="1"/>
</dbReference>
<dbReference type="Gene3D" id="3.80.10.10">
    <property type="entry name" value="Ribonuclease Inhibitor"/>
    <property type="match status" value="2"/>
</dbReference>
<accession>A0A151QP65</accession>
<keyword evidence="1" id="KW-0520">NAD</keyword>
<dbReference type="EMBL" id="KQ485445">
    <property type="protein sequence ID" value="KYP32099.1"/>
    <property type="molecule type" value="Genomic_DNA"/>
</dbReference>
<dbReference type="Pfam" id="PF00931">
    <property type="entry name" value="NB-ARC"/>
    <property type="match status" value="1"/>
</dbReference>
<dbReference type="InterPro" id="IPR027417">
    <property type="entry name" value="P-loop_NTPase"/>
</dbReference>
<dbReference type="SUPFAM" id="SSF52540">
    <property type="entry name" value="P-loop containing nucleoside triphosphate hydrolases"/>
    <property type="match status" value="1"/>
</dbReference>
<dbReference type="SUPFAM" id="SSF52058">
    <property type="entry name" value="L domain-like"/>
    <property type="match status" value="1"/>
</dbReference>
<feature type="domain" description="TIR" evidence="2">
    <location>
        <begin position="4"/>
        <end position="173"/>
    </location>
</feature>
<dbReference type="InterPro" id="IPR032675">
    <property type="entry name" value="LRR_dom_sf"/>
</dbReference>
<name>A0A151QP65_CAJCA</name>
<evidence type="ECO:0000313" key="3">
    <source>
        <dbReference type="EMBL" id="KYP32099.1"/>
    </source>
</evidence>
<dbReference type="FunFam" id="3.40.50.10140:FF:000007">
    <property type="entry name" value="Disease resistance protein (TIR-NBS-LRR class)"/>
    <property type="match status" value="1"/>
</dbReference>
<dbReference type="InterPro" id="IPR035897">
    <property type="entry name" value="Toll_tir_struct_dom_sf"/>
</dbReference>
<dbReference type="AlphaFoldDB" id="A0A151QP65"/>
<evidence type="ECO:0000313" key="4">
    <source>
        <dbReference type="Proteomes" id="UP000075243"/>
    </source>
</evidence>